<comment type="caution">
    <text evidence="2">The sequence shown here is derived from an EMBL/GenBank/DDBJ whole genome shotgun (WGS) entry which is preliminary data.</text>
</comment>
<gene>
    <name evidence="2" type="ORF">ACFY05_39360</name>
</gene>
<evidence type="ECO:0000313" key="3">
    <source>
        <dbReference type="Proteomes" id="UP001602119"/>
    </source>
</evidence>
<name>A0ABW6VHT7_MICFU</name>
<dbReference type="Proteomes" id="UP001602119">
    <property type="component" value="Unassembled WGS sequence"/>
</dbReference>
<dbReference type="RefSeq" id="WP_387347508.1">
    <property type="nucleotide sequence ID" value="NZ_JBIAXI010000038.1"/>
</dbReference>
<proteinExistence type="predicted"/>
<keyword evidence="3" id="KW-1185">Reference proteome</keyword>
<sequence>MRPRTAVVSGDASPPTPALRRLSPDAGETKHLSTVTSAAR</sequence>
<protein>
    <submittedName>
        <fullName evidence="2">Uncharacterized protein</fullName>
    </submittedName>
</protein>
<evidence type="ECO:0000313" key="2">
    <source>
        <dbReference type="EMBL" id="MFF4778902.1"/>
    </source>
</evidence>
<feature type="region of interest" description="Disordered" evidence="1">
    <location>
        <begin position="1"/>
        <end position="40"/>
    </location>
</feature>
<evidence type="ECO:0000256" key="1">
    <source>
        <dbReference type="SAM" id="MobiDB-lite"/>
    </source>
</evidence>
<dbReference type="EMBL" id="JBIAXI010000038">
    <property type="protein sequence ID" value="MFF4778902.1"/>
    <property type="molecule type" value="Genomic_DNA"/>
</dbReference>
<organism evidence="2 3">
    <name type="scientific">Microtetraspora fusca</name>
    <dbReference type="NCBI Taxonomy" id="1997"/>
    <lineage>
        <taxon>Bacteria</taxon>
        <taxon>Bacillati</taxon>
        <taxon>Actinomycetota</taxon>
        <taxon>Actinomycetes</taxon>
        <taxon>Streptosporangiales</taxon>
        <taxon>Streptosporangiaceae</taxon>
        <taxon>Microtetraspora</taxon>
    </lineage>
</organism>
<accession>A0ABW6VHT7</accession>
<reference evidence="2 3" key="1">
    <citation type="submission" date="2024-10" db="EMBL/GenBank/DDBJ databases">
        <title>The Natural Products Discovery Center: Release of the First 8490 Sequenced Strains for Exploring Actinobacteria Biosynthetic Diversity.</title>
        <authorList>
            <person name="Kalkreuter E."/>
            <person name="Kautsar S.A."/>
            <person name="Yang D."/>
            <person name="Bader C.D."/>
            <person name="Teijaro C.N."/>
            <person name="Fluegel L."/>
            <person name="Davis C.M."/>
            <person name="Simpson J.R."/>
            <person name="Lauterbach L."/>
            <person name="Steele A.D."/>
            <person name="Gui C."/>
            <person name="Meng S."/>
            <person name="Li G."/>
            <person name="Viehrig K."/>
            <person name="Ye F."/>
            <person name="Su P."/>
            <person name="Kiefer A.F."/>
            <person name="Nichols A."/>
            <person name="Cepeda A.J."/>
            <person name="Yan W."/>
            <person name="Fan B."/>
            <person name="Jiang Y."/>
            <person name="Adhikari A."/>
            <person name="Zheng C.-J."/>
            <person name="Schuster L."/>
            <person name="Cowan T.M."/>
            <person name="Smanski M.J."/>
            <person name="Chevrette M.G."/>
            <person name="De Carvalho L.P.S."/>
            <person name="Shen B."/>
        </authorList>
    </citation>
    <scope>NUCLEOTIDE SEQUENCE [LARGE SCALE GENOMIC DNA]</scope>
    <source>
        <strain evidence="2 3">NPDC001281</strain>
    </source>
</reference>